<evidence type="ECO:0000313" key="1">
    <source>
        <dbReference type="EMBL" id="QGU03289.1"/>
    </source>
</evidence>
<sequence length="182" mass="18976">MRIEPVTLQNVHPACLRTAFWEAGSDVADPAMEKELWLSSTLMTYGLCGFSAVADSPAATILFAAPSLLPGAGEMPSGPASPDATLISSLFTGAMDSSLSAVLVDAVLGHLVARDIPAVEAFGWRSGTFGPIGLIPENVLVKAGFSLLVDHDEVPRYRMELPPVDGLLAAAEVEELLSVSVG</sequence>
<dbReference type="Proteomes" id="UP000427071">
    <property type="component" value="Chromosome"/>
</dbReference>
<protein>
    <submittedName>
        <fullName evidence="1">Uncharacterized protein</fullName>
    </submittedName>
</protein>
<keyword evidence="2" id="KW-1185">Reference proteome</keyword>
<dbReference type="AlphaFoldDB" id="A0A6B8VJQ6"/>
<name>A0A6B8VJQ6_9CORY</name>
<dbReference type="EMBL" id="CP046452">
    <property type="protein sequence ID" value="QGU03289.1"/>
    <property type="molecule type" value="Genomic_DNA"/>
</dbReference>
<dbReference type="KEGG" id="ckw:CKALI_12255"/>
<accession>A0A6B8VJQ6</accession>
<gene>
    <name evidence="1" type="ORF">CKALI_12255</name>
</gene>
<organism evidence="1 2">
    <name type="scientific">Corynebacterium kalinowskii</name>
    <dbReference type="NCBI Taxonomy" id="2675216"/>
    <lineage>
        <taxon>Bacteria</taxon>
        <taxon>Bacillati</taxon>
        <taxon>Actinomycetota</taxon>
        <taxon>Actinomycetes</taxon>
        <taxon>Mycobacteriales</taxon>
        <taxon>Corynebacteriaceae</taxon>
        <taxon>Corynebacterium</taxon>
    </lineage>
</organism>
<evidence type="ECO:0000313" key="2">
    <source>
        <dbReference type="Proteomes" id="UP000427071"/>
    </source>
</evidence>
<reference evidence="2" key="1">
    <citation type="submission" date="2019-11" db="EMBL/GenBank/DDBJ databases">
        <title>Complete genome sequence of Corynebacterium kalinowskii 1959, a novel Corynebacterium species isolated from soil of a small paddock in Vilsendorf, Germany.</title>
        <authorList>
            <person name="Schaffert L."/>
            <person name="Ruwe M."/>
            <person name="Milse J."/>
            <person name="Hanuschka K."/>
            <person name="Ortseifen V."/>
            <person name="Droste J."/>
            <person name="Brandt D."/>
            <person name="Schlueter L."/>
            <person name="Kutter Y."/>
            <person name="Vinke S."/>
            <person name="Viehoefer P."/>
            <person name="Jacob L."/>
            <person name="Luebke N.-C."/>
            <person name="Schulte-Berndt E."/>
            <person name="Hain C."/>
            <person name="Linder M."/>
            <person name="Schmidt P."/>
            <person name="Wollenschlaeger L."/>
            <person name="Luttermann T."/>
            <person name="Thieme E."/>
            <person name="Hassa J."/>
            <person name="Haak M."/>
            <person name="Wittchen M."/>
            <person name="Mentz A."/>
            <person name="Persicke M."/>
            <person name="Busche T."/>
            <person name="Ruckert C."/>
        </authorList>
    </citation>
    <scope>NUCLEOTIDE SEQUENCE [LARGE SCALE GENOMIC DNA]</scope>
    <source>
        <strain evidence="2">1959</strain>
    </source>
</reference>
<proteinExistence type="predicted"/>
<dbReference type="RefSeq" id="WP_156193592.1">
    <property type="nucleotide sequence ID" value="NZ_CP046452.1"/>
</dbReference>